<dbReference type="EMBL" id="CP086239">
    <property type="protein sequence ID" value="WAG58941.1"/>
    <property type="molecule type" value="Genomic_DNA"/>
</dbReference>
<dbReference type="Proteomes" id="UP001164733">
    <property type="component" value="Chromosome"/>
</dbReference>
<protein>
    <submittedName>
        <fullName evidence="1">Uncharacterized protein</fullName>
    </submittedName>
</protein>
<reference evidence="1" key="1">
    <citation type="submission" date="2021-11" db="EMBL/GenBank/DDBJ databases">
        <title>Clostridia strains as spoilage organisms.</title>
        <authorList>
            <person name="Wambui J."/>
            <person name="Stevens M.J.A."/>
            <person name="Stephan R."/>
        </authorList>
    </citation>
    <scope>NUCLEOTIDE SEQUENCE</scope>
    <source>
        <strain evidence="1">CF009</strain>
    </source>
</reference>
<proteinExistence type="predicted"/>
<gene>
    <name evidence="1" type="ORF">LL038_14965</name>
</gene>
<accession>A0AA47EH93</accession>
<evidence type="ECO:0000313" key="1">
    <source>
        <dbReference type="EMBL" id="WAG58941.1"/>
    </source>
</evidence>
<sequence length="93" mass="10222">MYTLNYANDPTNASLISDAVVKNKGDIFIKNDETGWTKNSDGKQVNKDSVDISTIKYNNGQGMGSTLSTPVKETSGIPVTLKNENYSVYFSYN</sequence>
<name>A0AA47EH93_9CLOT</name>
<dbReference type="RefSeq" id="WP_216124819.1">
    <property type="nucleotide sequence ID" value="NZ_CP086239.1"/>
</dbReference>
<dbReference type="AlphaFoldDB" id="A0AA47EH93"/>
<evidence type="ECO:0000313" key="2">
    <source>
        <dbReference type="Proteomes" id="UP001164733"/>
    </source>
</evidence>
<organism evidence="1 2">
    <name type="scientific">Clostridium estertheticum</name>
    <dbReference type="NCBI Taxonomy" id="238834"/>
    <lineage>
        <taxon>Bacteria</taxon>
        <taxon>Bacillati</taxon>
        <taxon>Bacillota</taxon>
        <taxon>Clostridia</taxon>
        <taxon>Eubacteriales</taxon>
        <taxon>Clostridiaceae</taxon>
        <taxon>Clostridium</taxon>
    </lineage>
</organism>